<keyword evidence="6" id="KW-0251">Elongation factor</keyword>
<dbReference type="PANTHER" id="PTHR11477:SF0">
    <property type="entry name" value="IP08861P-RELATED"/>
    <property type="match status" value="1"/>
</dbReference>
<evidence type="ECO:0000259" key="5">
    <source>
        <dbReference type="PROSITE" id="PS51321"/>
    </source>
</evidence>
<keyword evidence="3" id="KW-0862">Zinc</keyword>
<gene>
    <name evidence="6" type="ORF">MNEG_14988</name>
</gene>
<dbReference type="InterPro" id="IPR036575">
    <property type="entry name" value="TFIIS_cen_dom_sf"/>
</dbReference>
<dbReference type="SUPFAM" id="SSF46942">
    <property type="entry name" value="Elongation factor TFIIS domain 2"/>
    <property type="match status" value="1"/>
</dbReference>
<dbReference type="InterPro" id="IPR003618">
    <property type="entry name" value="TFIIS_cen_dom"/>
</dbReference>
<dbReference type="GO" id="GO:0008270">
    <property type="term" value="F:zinc ion binding"/>
    <property type="evidence" value="ECO:0007669"/>
    <property type="project" value="UniProtKB-KW"/>
</dbReference>
<feature type="domain" description="TFIIS central" evidence="5">
    <location>
        <begin position="1"/>
        <end position="76"/>
    </location>
</feature>
<keyword evidence="1" id="KW-0479">Metal-binding</keyword>
<dbReference type="KEGG" id="mng:MNEG_14988"/>
<evidence type="ECO:0000256" key="2">
    <source>
        <dbReference type="ARBA" id="ARBA00022771"/>
    </source>
</evidence>
<dbReference type="GeneID" id="25732604"/>
<proteinExistence type="predicted"/>
<keyword evidence="2" id="KW-0863">Zinc-finger</keyword>
<evidence type="ECO:0000313" key="6">
    <source>
        <dbReference type="EMBL" id="KIY92976.1"/>
    </source>
</evidence>
<dbReference type="AlphaFoldDB" id="A0A0D2LTD5"/>
<evidence type="ECO:0000256" key="3">
    <source>
        <dbReference type="ARBA" id="ARBA00022833"/>
    </source>
</evidence>
<name>A0A0D2LTD5_9CHLO</name>
<sequence>MPAHPGTHTQVRTVVFNLKDPNNPDLRGRVAAGHVPPEALAHMGAEEMASDARKVANAQIRKEMAAELVRGQSQMATTDQFQ</sequence>
<dbReference type="OrthoDB" id="44867at2759"/>
<keyword evidence="7" id="KW-1185">Reference proteome</keyword>
<keyword evidence="4" id="KW-0539">Nucleus</keyword>
<dbReference type="GO" id="GO:0005634">
    <property type="term" value="C:nucleus"/>
    <property type="evidence" value="ECO:0007669"/>
    <property type="project" value="TreeGrafter"/>
</dbReference>
<dbReference type="GO" id="GO:0006351">
    <property type="term" value="P:DNA-templated transcription"/>
    <property type="evidence" value="ECO:0007669"/>
    <property type="project" value="InterPro"/>
</dbReference>
<dbReference type="Gene3D" id="1.10.472.30">
    <property type="entry name" value="Transcription elongation factor S-II, central domain"/>
    <property type="match status" value="1"/>
</dbReference>
<evidence type="ECO:0000313" key="7">
    <source>
        <dbReference type="Proteomes" id="UP000054498"/>
    </source>
</evidence>
<organism evidence="6 7">
    <name type="scientific">Monoraphidium neglectum</name>
    <dbReference type="NCBI Taxonomy" id="145388"/>
    <lineage>
        <taxon>Eukaryota</taxon>
        <taxon>Viridiplantae</taxon>
        <taxon>Chlorophyta</taxon>
        <taxon>core chlorophytes</taxon>
        <taxon>Chlorophyceae</taxon>
        <taxon>CS clade</taxon>
        <taxon>Sphaeropleales</taxon>
        <taxon>Selenastraceae</taxon>
        <taxon>Monoraphidium</taxon>
    </lineage>
</organism>
<accession>A0A0D2LTD5</accession>
<evidence type="ECO:0000256" key="4">
    <source>
        <dbReference type="ARBA" id="ARBA00023242"/>
    </source>
</evidence>
<dbReference type="EMBL" id="KK105150">
    <property type="protein sequence ID" value="KIY92976.1"/>
    <property type="molecule type" value="Genomic_DNA"/>
</dbReference>
<dbReference type="Proteomes" id="UP000054498">
    <property type="component" value="Unassembled WGS sequence"/>
</dbReference>
<dbReference type="GO" id="GO:0003746">
    <property type="term" value="F:translation elongation factor activity"/>
    <property type="evidence" value="ECO:0007669"/>
    <property type="project" value="UniProtKB-KW"/>
</dbReference>
<dbReference type="Pfam" id="PF07500">
    <property type="entry name" value="TFIIS_M"/>
    <property type="match status" value="1"/>
</dbReference>
<dbReference type="PROSITE" id="PS51321">
    <property type="entry name" value="TFIIS_CENTRAL"/>
    <property type="match status" value="1"/>
</dbReference>
<evidence type="ECO:0000256" key="1">
    <source>
        <dbReference type="ARBA" id="ARBA00022723"/>
    </source>
</evidence>
<dbReference type="RefSeq" id="XP_013891996.1">
    <property type="nucleotide sequence ID" value="XM_014036542.1"/>
</dbReference>
<protein>
    <submittedName>
        <fullName evidence="6">Transcription elongation factor S-II</fullName>
    </submittedName>
</protein>
<dbReference type="STRING" id="145388.A0A0D2LTD5"/>
<keyword evidence="6" id="KW-0648">Protein biosynthesis</keyword>
<dbReference type="PANTHER" id="PTHR11477">
    <property type="entry name" value="TRANSCRIPTION FACTOR S-II ZINC FINGER DOMAIN-CONTAINING PROTEIN"/>
    <property type="match status" value="1"/>
</dbReference>
<reference evidence="6 7" key="1">
    <citation type="journal article" date="2013" name="BMC Genomics">
        <title>Reconstruction of the lipid metabolism for the microalga Monoraphidium neglectum from its genome sequence reveals characteristics suitable for biofuel production.</title>
        <authorList>
            <person name="Bogen C."/>
            <person name="Al-Dilaimi A."/>
            <person name="Albersmeier A."/>
            <person name="Wichmann J."/>
            <person name="Grundmann M."/>
            <person name="Rupp O."/>
            <person name="Lauersen K.J."/>
            <person name="Blifernez-Klassen O."/>
            <person name="Kalinowski J."/>
            <person name="Goesmann A."/>
            <person name="Mussgnug J.H."/>
            <person name="Kruse O."/>
        </authorList>
    </citation>
    <scope>NUCLEOTIDE SEQUENCE [LARGE SCALE GENOMIC DNA]</scope>
    <source>
        <strain evidence="6 7">SAG 48.87</strain>
    </source>
</reference>